<proteinExistence type="predicted"/>
<keyword evidence="3" id="KW-1185">Reference proteome</keyword>
<evidence type="ECO:0000313" key="3">
    <source>
        <dbReference type="Proteomes" id="UP000095767"/>
    </source>
</evidence>
<reference evidence="2 3" key="1">
    <citation type="submission" date="2016-09" db="EMBL/GenBank/DDBJ databases">
        <title>The draft genome of Dichanthelium oligosanthes: A C3 panicoid grass species.</title>
        <authorList>
            <person name="Studer A.J."/>
            <person name="Schnable J.C."/>
            <person name="Brutnell T.P."/>
        </authorList>
    </citation>
    <scope>NUCLEOTIDE SEQUENCE [LARGE SCALE GENOMIC DNA]</scope>
    <source>
        <strain evidence="3">cv. Kellogg 1175</strain>
        <tissue evidence="2">Leaf</tissue>
    </source>
</reference>
<feature type="compositionally biased region" description="Acidic residues" evidence="1">
    <location>
        <begin position="87"/>
        <end position="101"/>
    </location>
</feature>
<dbReference type="EMBL" id="LWDX02020920">
    <property type="protein sequence ID" value="OEL32523.1"/>
    <property type="molecule type" value="Genomic_DNA"/>
</dbReference>
<accession>A0A1E5W532</accession>
<dbReference type="AlphaFoldDB" id="A0A1E5W532"/>
<sequence>MPNKKIASQRNKRGRFGSHDDLLGESSNPTMVSGRTLRPRSQKRAAEADPEVYEEERNESADDVEDSEDEDYHVQPREGKGLASASDSDDDEEDVEEEDDAIMINPEIQKPSHPITIKVVNYVESGNASLERKNRRESPLNVERTATDYRFHTLF</sequence>
<feature type="region of interest" description="Disordered" evidence="1">
    <location>
        <begin position="1"/>
        <end position="110"/>
    </location>
</feature>
<name>A0A1E5W532_9POAL</name>
<dbReference type="Proteomes" id="UP000095767">
    <property type="component" value="Unassembled WGS sequence"/>
</dbReference>
<gene>
    <name evidence="2" type="ORF">BAE44_0006458</name>
</gene>
<evidence type="ECO:0000313" key="2">
    <source>
        <dbReference type="EMBL" id="OEL32523.1"/>
    </source>
</evidence>
<organism evidence="2 3">
    <name type="scientific">Dichanthelium oligosanthes</name>
    <dbReference type="NCBI Taxonomy" id="888268"/>
    <lineage>
        <taxon>Eukaryota</taxon>
        <taxon>Viridiplantae</taxon>
        <taxon>Streptophyta</taxon>
        <taxon>Embryophyta</taxon>
        <taxon>Tracheophyta</taxon>
        <taxon>Spermatophyta</taxon>
        <taxon>Magnoliopsida</taxon>
        <taxon>Liliopsida</taxon>
        <taxon>Poales</taxon>
        <taxon>Poaceae</taxon>
        <taxon>PACMAD clade</taxon>
        <taxon>Panicoideae</taxon>
        <taxon>Panicodae</taxon>
        <taxon>Paniceae</taxon>
        <taxon>Dichantheliinae</taxon>
        <taxon>Dichanthelium</taxon>
    </lineage>
</organism>
<feature type="compositionally biased region" description="Acidic residues" evidence="1">
    <location>
        <begin position="48"/>
        <end position="71"/>
    </location>
</feature>
<protein>
    <submittedName>
        <fullName evidence="2">Uncharacterized protein</fullName>
    </submittedName>
</protein>
<comment type="caution">
    <text evidence="2">The sequence shown here is derived from an EMBL/GenBank/DDBJ whole genome shotgun (WGS) entry which is preliminary data.</text>
</comment>
<evidence type="ECO:0000256" key="1">
    <source>
        <dbReference type="SAM" id="MobiDB-lite"/>
    </source>
</evidence>